<protein>
    <submittedName>
        <fullName evidence="1">Uncharacterized protein</fullName>
    </submittedName>
</protein>
<organism evidence="1 2">
    <name type="scientific">Aeromicrobium fastidiosum</name>
    <dbReference type="NCBI Taxonomy" id="52699"/>
    <lineage>
        <taxon>Bacteria</taxon>
        <taxon>Bacillati</taxon>
        <taxon>Actinomycetota</taxon>
        <taxon>Actinomycetes</taxon>
        <taxon>Propionibacteriales</taxon>
        <taxon>Nocardioidaceae</taxon>
        <taxon>Aeromicrobium</taxon>
    </lineage>
</organism>
<accession>A0A641AHA5</accession>
<dbReference type="OrthoDB" id="9778153at2"/>
<keyword evidence="2" id="KW-1185">Reference proteome</keyword>
<dbReference type="AlphaFoldDB" id="A0A641AHA5"/>
<sequence length="228" mass="24446">MTFAAFFDDAALFPPGNAPMHRAVAEHVRRRGHSDRRYAGPFICPADDLTALIAALDGQEIELSLRGLPTGPVPDHVTLVAVEVDDVTERPDLPDHVAVFTERPWGGSYTVPPGTILKLRCGGAYVPSVDELADAITHCVHHQQRFKLTAGLHHALRSDEGHGFVNIMAAVVAAQDGKDPAPVLAASDVSAIGIDTDRLSRSRDLFLSIGTCSIDEPLADLRHLGLIS</sequence>
<evidence type="ECO:0000313" key="1">
    <source>
        <dbReference type="EMBL" id="KAA1373067.1"/>
    </source>
</evidence>
<reference evidence="1" key="1">
    <citation type="submission" date="2019-09" db="EMBL/GenBank/DDBJ databases">
        <authorList>
            <person name="Li J."/>
        </authorList>
    </citation>
    <scope>NUCLEOTIDE SEQUENCE [LARGE SCALE GENOMIC DNA]</scope>
    <source>
        <strain evidence="1">NRBC 14897</strain>
    </source>
</reference>
<dbReference type="EMBL" id="SDPP02000006">
    <property type="protein sequence ID" value="KAA1373067.1"/>
    <property type="molecule type" value="Genomic_DNA"/>
</dbReference>
<proteinExistence type="predicted"/>
<evidence type="ECO:0000313" key="2">
    <source>
        <dbReference type="Proteomes" id="UP001515100"/>
    </source>
</evidence>
<comment type="caution">
    <text evidence="1">The sequence shown here is derived from an EMBL/GenBank/DDBJ whole genome shotgun (WGS) entry which is preliminary data.</text>
</comment>
<dbReference type="Proteomes" id="UP001515100">
    <property type="component" value="Unassembled WGS sequence"/>
</dbReference>
<gene>
    <name evidence="1" type="ORF">ESP62_018465</name>
</gene>
<name>A0A641AHA5_9ACTN</name>
<dbReference type="RefSeq" id="WP_129185225.1">
    <property type="nucleotide sequence ID" value="NZ_JAGIOG010000001.1"/>
</dbReference>